<feature type="compositionally biased region" description="Low complexity" evidence="1">
    <location>
        <begin position="82"/>
        <end position="101"/>
    </location>
</feature>
<evidence type="ECO:0000256" key="1">
    <source>
        <dbReference type="SAM" id="MobiDB-lite"/>
    </source>
</evidence>
<dbReference type="Pfam" id="PF12937">
    <property type="entry name" value="F-box-like"/>
    <property type="match status" value="1"/>
</dbReference>
<dbReference type="Proteomes" id="UP001217089">
    <property type="component" value="Unassembled WGS sequence"/>
</dbReference>
<dbReference type="InterPro" id="IPR036047">
    <property type="entry name" value="F-box-like_dom_sf"/>
</dbReference>
<dbReference type="SMART" id="SM00256">
    <property type="entry name" value="FBOX"/>
    <property type="match status" value="1"/>
</dbReference>
<evidence type="ECO:0000313" key="3">
    <source>
        <dbReference type="EMBL" id="KAJ8301635.1"/>
    </source>
</evidence>
<protein>
    <recommendedName>
        <fullName evidence="2">F-box domain-containing protein</fullName>
    </recommendedName>
</protein>
<proteinExistence type="predicted"/>
<comment type="caution">
    <text evidence="3">The sequence shown here is derived from an EMBL/GenBank/DDBJ whole genome shotgun (WGS) entry which is preliminary data.</text>
</comment>
<dbReference type="SUPFAM" id="SSF81383">
    <property type="entry name" value="F-box domain"/>
    <property type="match status" value="1"/>
</dbReference>
<dbReference type="Gene3D" id="1.20.1280.50">
    <property type="match status" value="1"/>
</dbReference>
<keyword evidence="4" id="KW-1185">Reference proteome</keyword>
<organism evidence="3 4">
    <name type="scientific">Tegillarca granosa</name>
    <name type="common">Malaysian cockle</name>
    <name type="synonym">Anadara granosa</name>
    <dbReference type="NCBI Taxonomy" id="220873"/>
    <lineage>
        <taxon>Eukaryota</taxon>
        <taxon>Metazoa</taxon>
        <taxon>Spiralia</taxon>
        <taxon>Lophotrochozoa</taxon>
        <taxon>Mollusca</taxon>
        <taxon>Bivalvia</taxon>
        <taxon>Autobranchia</taxon>
        <taxon>Pteriomorphia</taxon>
        <taxon>Arcoida</taxon>
        <taxon>Arcoidea</taxon>
        <taxon>Arcidae</taxon>
        <taxon>Tegillarca</taxon>
    </lineage>
</organism>
<accession>A0ABQ9EDX1</accession>
<dbReference type="PROSITE" id="PS50181">
    <property type="entry name" value="FBOX"/>
    <property type="match status" value="1"/>
</dbReference>
<dbReference type="InterPro" id="IPR001810">
    <property type="entry name" value="F-box_dom"/>
</dbReference>
<dbReference type="InterPro" id="IPR047118">
    <property type="entry name" value="Fbxo7"/>
</dbReference>
<dbReference type="Gene3D" id="3.40.1000.30">
    <property type="match status" value="1"/>
</dbReference>
<name>A0ABQ9EDX1_TEGGR</name>
<dbReference type="Pfam" id="PF11566">
    <property type="entry name" value="PI31_Prot_N"/>
    <property type="match status" value="1"/>
</dbReference>
<dbReference type="PANTHER" id="PTHR15537">
    <property type="entry name" value="F-BOX ONLY PROTEIN 7"/>
    <property type="match status" value="1"/>
</dbReference>
<gene>
    <name evidence="3" type="ORF">KUTeg_020622</name>
</gene>
<feature type="compositionally biased region" description="Polar residues" evidence="1">
    <location>
        <begin position="113"/>
        <end position="124"/>
    </location>
</feature>
<feature type="domain" description="F-box" evidence="2">
    <location>
        <begin position="337"/>
        <end position="383"/>
    </location>
</feature>
<dbReference type="InterPro" id="IPR021625">
    <property type="entry name" value="PI31_Prot_N"/>
</dbReference>
<sequence length="409" mass="46222">MKLRIRYKSKNNVLTIDDEVSQHITLIDVYTTARELFSDSLPSLNKKDLLEGDNKLLSEFGIINGDLIHVINLDPEPDETEQQCQSSSQLSSQSSYSKSGQHGQRSTEDETFAESTSSPGTSNRLCRGEQNIIEYTSHDNEMSEMQSSNNTGDEPPIDFAVVNKYLNEPMLCRDSTEMRVPAALEQLFANSGIRNSHDALCVLLHVMMLEAGYQTVHQPPDGVTEKSHITMPDDWLRRSSACTTLKYTHTSCGDVESSFMLTCVPMCSLMVVHGTSSGPNKGEQVQLQLNTPEYIGDINQGAVKCYKQQKKLSRLFKDIIALPMLQSFQEANGMLPVHGIMALSNELKLKILGYLNVESVLTCSEVCKEFYRISRDRYIWRRLFVKEFGNRLQGEMNLSRDWYEDISNK</sequence>
<feature type="region of interest" description="Disordered" evidence="1">
    <location>
        <begin position="77"/>
        <end position="128"/>
    </location>
</feature>
<reference evidence="3 4" key="1">
    <citation type="submission" date="2022-12" db="EMBL/GenBank/DDBJ databases">
        <title>Chromosome-level genome of Tegillarca granosa.</title>
        <authorList>
            <person name="Kim J."/>
        </authorList>
    </citation>
    <scope>NUCLEOTIDE SEQUENCE [LARGE SCALE GENOMIC DNA]</scope>
    <source>
        <strain evidence="3">Teg-2019</strain>
        <tissue evidence="3">Adductor muscle</tissue>
    </source>
</reference>
<evidence type="ECO:0000313" key="4">
    <source>
        <dbReference type="Proteomes" id="UP001217089"/>
    </source>
</evidence>
<dbReference type="PANTHER" id="PTHR15537:SF2">
    <property type="entry name" value="F-BOX ONLY PROTEIN 7"/>
    <property type="match status" value="1"/>
</dbReference>
<dbReference type="EMBL" id="JARBDR010000918">
    <property type="protein sequence ID" value="KAJ8301635.1"/>
    <property type="molecule type" value="Genomic_DNA"/>
</dbReference>
<evidence type="ECO:0000259" key="2">
    <source>
        <dbReference type="PROSITE" id="PS50181"/>
    </source>
</evidence>